<keyword evidence="2" id="KW-0812">Transmembrane</keyword>
<dbReference type="PANTHER" id="PTHR32309">
    <property type="entry name" value="TYROSINE-PROTEIN KINASE"/>
    <property type="match status" value="1"/>
</dbReference>
<evidence type="ECO:0000256" key="2">
    <source>
        <dbReference type="SAM" id="Phobius"/>
    </source>
</evidence>
<evidence type="ECO:0000256" key="1">
    <source>
        <dbReference type="SAM" id="Coils"/>
    </source>
</evidence>
<gene>
    <name evidence="3" type="ORF">AAAT87_07630</name>
</gene>
<proteinExistence type="predicted"/>
<name>A0ABV1FYA7_9BACT</name>
<reference evidence="3 4" key="1">
    <citation type="submission" date="2024-04" db="EMBL/GenBank/DDBJ databases">
        <title>Human intestinal bacterial collection.</title>
        <authorList>
            <person name="Pauvert C."/>
            <person name="Hitch T.C.A."/>
            <person name="Clavel T."/>
        </authorList>
    </citation>
    <scope>NUCLEOTIDE SEQUENCE [LARGE SCALE GENOMIC DNA]</scope>
    <source>
        <strain evidence="3 4">CLA-AA-H174</strain>
    </source>
</reference>
<dbReference type="EMBL" id="JBBNGE010000021">
    <property type="protein sequence ID" value="MEQ2508150.1"/>
    <property type="molecule type" value="Genomic_DNA"/>
</dbReference>
<organism evidence="3 4">
    <name type="scientific">Segatella sinensis</name>
    <dbReference type="NCBI Taxonomy" id="3085167"/>
    <lineage>
        <taxon>Bacteria</taxon>
        <taxon>Pseudomonadati</taxon>
        <taxon>Bacteroidota</taxon>
        <taxon>Bacteroidia</taxon>
        <taxon>Bacteroidales</taxon>
        <taxon>Prevotellaceae</taxon>
        <taxon>Segatella</taxon>
    </lineage>
</organism>
<protein>
    <submittedName>
        <fullName evidence="3">Chain-length determining protein</fullName>
    </submittedName>
</protein>
<evidence type="ECO:0000313" key="4">
    <source>
        <dbReference type="Proteomes" id="UP001465717"/>
    </source>
</evidence>
<feature type="coiled-coil region" evidence="1">
    <location>
        <begin position="262"/>
        <end position="296"/>
    </location>
</feature>
<keyword evidence="1" id="KW-0175">Coiled coil</keyword>
<keyword evidence="4" id="KW-1185">Reference proteome</keyword>
<keyword evidence="2" id="KW-0472">Membrane</keyword>
<dbReference type="InterPro" id="IPR050445">
    <property type="entry name" value="Bact_polysacc_biosynth/exp"/>
</dbReference>
<accession>A0ABV1FYA7</accession>
<keyword evidence="2" id="KW-1133">Transmembrane helix</keyword>
<dbReference type="RefSeq" id="WP_349226096.1">
    <property type="nucleotide sequence ID" value="NZ_JBBNFG020000023.1"/>
</dbReference>
<comment type="caution">
    <text evidence="3">The sequence shown here is derived from an EMBL/GenBank/DDBJ whole genome shotgun (WGS) entry which is preliminary data.</text>
</comment>
<feature type="transmembrane region" description="Helical" evidence="2">
    <location>
        <begin position="27"/>
        <end position="49"/>
    </location>
</feature>
<sequence length="350" mass="39887">MENKEEHLKQIDVLAIAKEMKKHKKQYLIALPVTFVLSCLLILCVPRYYTSTAKLAPEISSFSSSSLGDIASSFGFDIGGNSANGDAIFPELYPELIESNDFMVGMFDVKVKSKDGSINTTYYDYLANHHKYPWWMTGIQTVRKWFAEPDTTVVKSKKANPFLLTKQQDEIVKLMMDNIKCNIDKKNYVISISVEDQDPLICATLADTVQAKLQDFITDYRTKKAKKDLEYYKKLSSDAKSKYERIRQQYGSYSDANQDVVLESYRLKANDMENEMQLLYNTYTSLQAQVQQAQAKLLMQTPAFTTLQSASVPLKPAGPKRMLFVLGMTVLVFLIISIYSTRKIIFGEME</sequence>
<dbReference type="PANTHER" id="PTHR32309:SF13">
    <property type="entry name" value="FERRIC ENTEROBACTIN TRANSPORT PROTEIN FEPE"/>
    <property type="match status" value="1"/>
</dbReference>
<dbReference type="Proteomes" id="UP001465717">
    <property type="component" value="Unassembled WGS sequence"/>
</dbReference>
<feature type="transmembrane region" description="Helical" evidence="2">
    <location>
        <begin position="322"/>
        <end position="341"/>
    </location>
</feature>
<evidence type="ECO:0000313" key="3">
    <source>
        <dbReference type="EMBL" id="MEQ2508150.1"/>
    </source>
</evidence>